<organism evidence="2 3">
    <name type="scientific">Candidatus Azambacteria bacterium GW2011_GWA2_39_10</name>
    <dbReference type="NCBI Taxonomy" id="1618611"/>
    <lineage>
        <taxon>Bacteria</taxon>
        <taxon>Candidatus Azamiibacteriota</taxon>
    </lineage>
</organism>
<evidence type="ECO:0000313" key="2">
    <source>
        <dbReference type="EMBL" id="KKQ92936.1"/>
    </source>
</evidence>
<dbReference type="EMBL" id="LBVT01000001">
    <property type="protein sequence ID" value="KKQ92936.1"/>
    <property type="molecule type" value="Genomic_DNA"/>
</dbReference>
<protein>
    <submittedName>
        <fullName evidence="2">Uncharacterized protein</fullName>
    </submittedName>
</protein>
<keyword evidence="1" id="KW-0472">Membrane</keyword>
<sequence length="246" mass="27637">MDERRRLFKKIFIAVIYLAIFLGLGTGVYILFRPTPVPPPAPAPTIHPIEIIWSQIFNIGANTYSMAAKIRNPNTNFGASDFNYTFSLYDTNNVLIRILTGKSFIWPGESKYIVEGGINLLKAPIKAVFEIDNPNWREVLSFKGIDLTLGNINYGKGKSGSGKFFMVDFTANNNTPFNLEKVYVSAVVLNREKLPIAVSSTVLENLNSKERRFFSIPWFSQFLGTPESVDLSISTNLWETPELLGQ</sequence>
<gene>
    <name evidence="2" type="ORF">UT16_C0001G0002</name>
</gene>
<comment type="caution">
    <text evidence="2">The sequence shown here is derived from an EMBL/GenBank/DDBJ whole genome shotgun (WGS) entry which is preliminary data.</text>
</comment>
<dbReference type="AlphaFoldDB" id="A0A0G0PUD3"/>
<accession>A0A0G0PUD3</accession>
<dbReference type="Proteomes" id="UP000034706">
    <property type="component" value="Unassembled WGS sequence"/>
</dbReference>
<proteinExistence type="predicted"/>
<keyword evidence="1" id="KW-0812">Transmembrane</keyword>
<keyword evidence="1" id="KW-1133">Transmembrane helix</keyword>
<evidence type="ECO:0000313" key="3">
    <source>
        <dbReference type="Proteomes" id="UP000034706"/>
    </source>
</evidence>
<evidence type="ECO:0000256" key="1">
    <source>
        <dbReference type="SAM" id="Phobius"/>
    </source>
</evidence>
<name>A0A0G0PUD3_9BACT</name>
<feature type="transmembrane region" description="Helical" evidence="1">
    <location>
        <begin position="12"/>
        <end position="32"/>
    </location>
</feature>
<reference evidence="2 3" key="1">
    <citation type="journal article" date="2015" name="Nature">
        <title>rRNA introns, odd ribosomes, and small enigmatic genomes across a large radiation of phyla.</title>
        <authorList>
            <person name="Brown C.T."/>
            <person name="Hug L.A."/>
            <person name="Thomas B.C."/>
            <person name="Sharon I."/>
            <person name="Castelle C.J."/>
            <person name="Singh A."/>
            <person name="Wilkins M.J."/>
            <person name="Williams K.H."/>
            <person name="Banfield J.F."/>
        </authorList>
    </citation>
    <scope>NUCLEOTIDE SEQUENCE [LARGE SCALE GENOMIC DNA]</scope>
</reference>